<sequence>MVPSILNRLIRASQWSPQRSADTYIYSQTGHAMRIQRMEAGRDGPSDMDQARWNGSKTTMVRLYQQELSVNE</sequence>
<gene>
    <name evidence="1" type="primary">RvY_11025-1</name>
    <name evidence="1" type="synonym">RvY_11025.1</name>
    <name evidence="1" type="ORF">RvY_11025</name>
</gene>
<evidence type="ECO:0000313" key="2">
    <source>
        <dbReference type="Proteomes" id="UP000186922"/>
    </source>
</evidence>
<organism evidence="1 2">
    <name type="scientific">Ramazzottius varieornatus</name>
    <name type="common">Water bear</name>
    <name type="synonym">Tardigrade</name>
    <dbReference type="NCBI Taxonomy" id="947166"/>
    <lineage>
        <taxon>Eukaryota</taxon>
        <taxon>Metazoa</taxon>
        <taxon>Ecdysozoa</taxon>
        <taxon>Tardigrada</taxon>
        <taxon>Eutardigrada</taxon>
        <taxon>Parachela</taxon>
        <taxon>Hypsibioidea</taxon>
        <taxon>Ramazzottiidae</taxon>
        <taxon>Ramazzottius</taxon>
    </lineage>
</organism>
<dbReference type="EMBL" id="BDGG01000006">
    <property type="protein sequence ID" value="GAV00134.1"/>
    <property type="molecule type" value="Genomic_DNA"/>
</dbReference>
<reference evidence="1 2" key="1">
    <citation type="journal article" date="2016" name="Nat. Commun.">
        <title>Extremotolerant tardigrade genome and improved radiotolerance of human cultured cells by tardigrade-unique protein.</title>
        <authorList>
            <person name="Hashimoto T."/>
            <person name="Horikawa D.D."/>
            <person name="Saito Y."/>
            <person name="Kuwahara H."/>
            <person name="Kozuka-Hata H."/>
            <person name="Shin-I T."/>
            <person name="Minakuchi Y."/>
            <person name="Ohishi K."/>
            <person name="Motoyama A."/>
            <person name="Aizu T."/>
            <person name="Enomoto A."/>
            <person name="Kondo K."/>
            <person name="Tanaka S."/>
            <person name="Hara Y."/>
            <person name="Koshikawa S."/>
            <person name="Sagara H."/>
            <person name="Miura T."/>
            <person name="Yokobori S."/>
            <person name="Miyagawa K."/>
            <person name="Suzuki Y."/>
            <person name="Kubo T."/>
            <person name="Oyama M."/>
            <person name="Kohara Y."/>
            <person name="Fujiyama A."/>
            <person name="Arakawa K."/>
            <person name="Katayama T."/>
            <person name="Toyoda A."/>
            <person name="Kunieda T."/>
        </authorList>
    </citation>
    <scope>NUCLEOTIDE SEQUENCE [LARGE SCALE GENOMIC DNA]</scope>
    <source>
        <strain evidence="1 2">YOKOZUNA-1</strain>
    </source>
</reference>
<name>A0A1D1VMJ9_RAMVA</name>
<evidence type="ECO:0000313" key="1">
    <source>
        <dbReference type="EMBL" id="GAV00134.1"/>
    </source>
</evidence>
<accession>A0A1D1VMJ9</accession>
<dbReference type="Proteomes" id="UP000186922">
    <property type="component" value="Unassembled WGS sequence"/>
</dbReference>
<proteinExistence type="predicted"/>
<protein>
    <submittedName>
        <fullName evidence="1">Uncharacterized protein</fullName>
    </submittedName>
</protein>
<dbReference type="AlphaFoldDB" id="A0A1D1VMJ9"/>
<keyword evidence="2" id="KW-1185">Reference proteome</keyword>
<comment type="caution">
    <text evidence="1">The sequence shown here is derived from an EMBL/GenBank/DDBJ whole genome shotgun (WGS) entry which is preliminary data.</text>
</comment>